<feature type="transmembrane region" description="Helical" evidence="8">
    <location>
        <begin position="426"/>
        <end position="447"/>
    </location>
</feature>
<dbReference type="InterPro" id="IPR005829">
    <property type="entry name" value="Sugar_transporter_CS"/>
</dbReference>
<keyword evidence="11" id="KW-1185">Reference proteome</keyword>
<dbReference type="PRINTS" id="PR00171">
    <property type="entry name" value="SUGRTRNSPORT"/>
</dbReference>
<dbReference type="GO" id="GO:0016020">
    <property type="term" value="C:membrane"/>
    <property type="evidence" value="ECO:0007669"/>
    <property type="project" value="UniProtKB-SubCell"/>
</dbReference>
<dbReference type="RefSeq" id="XP_033665431.1">
    <property type="nucleotide sequence ID" value="XM_033817516.1"/>
</dbReference>
<feature type="transmembrane region" description="Helical" evidence="8">
    <location>
        <begin position="92"/>
        <end position="110"/>
    </location>
</feature>
<keyword evidence="6 8" id="KW-0472">Membrane</keyword>
<feature type="transmembrane region" description="Helical" evidence="8">
    <location>
        <begin position="398"/>
        <end position="420"/>
    </location>
</feature>
<evidence type="ECO:0000256" key="6">
    <source>
        <dbReference type="ARBA" id="ARBA00023136"/>
    </source>
</evidence>
<feature type="transmembrane region" description="Helical" evidence="8">
    <location>
        <begin position="60"/>
        <end position="80"/>
    </location>
</feature>
<dbReference type="Pfam" id="PF00083">
    <property type="entry name" value="Sugar_tr"/>
    <property type="match status" value="1"/>
</dbReference>
<dbReference type="InterPro" id="IPR050360">
    <property type="entry name" value="MFS_Sugar_Transporters"/>
</dbReference>
<organism evidence="10 11">
    <name type="scientific">Zasmidium cellare ATCC 36951</name>
    <dbReference type="NCBI Taxonomy" id="1080233"/>
    <lineage>
        <taxon>Eukaryota</taxon>
        <taxon>Fungi</taxon>
        <taxon>Dikarya</taxon>
        <taxon>Ascomycota</taxon>
        <taxon>Pezizomycotina</taxon>
        <taxon>Dothideomycetes</taxon>
        <taxon>Dothideomycetidae</taxon>
        <taxon>Mycosphaerellales</taxon>
        <taxon>Mycosphaerellaceae</taxon>
        <taxon>Zasmidium</taxon>
    </lineage>
</organism>
<keyword evidence="4 8" id="KW-0812">Transmembrane</keyword>
<feature type="transmembrane region" description="Helical" evidence="8">
    <location>
        <begin position="323"/>
        <end position="344"/>
    </location>
</feature>
<evidence type="ECO:0000256" key="2">
    <source>
        <dbReference type="ARBA" id="ARBA00010992"/>
    </source>
</evidence>
<feature type="transmembrane region" description="Helical" evidence="8">
    <location>
        <begin position="291"/>
        <end position="311"/>
    </location>
</feature>
<feature type="region of interest" description="Disordered" evidence="7">
    <location>
        <begin position="498"/>
        <end position="519"/>
    </location>
</feature>
<gene>
    <name evidence="10" type="ORF">M409DRAFT_67698</name>
</gene>
<dbReference type="SUPFAM" id="SSF103473">
    <property type="entry name" value="MFS general substrate transporter"/>
    <property type="match status" value="1"/>
</dbReference>
<evidence type="ECO:0000259" key="9">
    <source>
        <dbReference type="PROSITE" id="PS50850"/>
    </source>
</evidence>
<keyword evidence="3" id="KW-0813">Transport</keyword>
<evidence type="ECO:0000313" key="11">
    <source>
        <dbReference type="Proteomes" id="UP000799537"/>
    </source>
</evidence>
<evidence type="ECO:0000256" key="1">
    <source>
        <dbReference type="ARBA" id="ARBA00004141"/>
    </source>
</evidence>
<dbReference type="InterPro" id="IPR020846">
    <property type="entry name" value="MFS_dom"/>
</dbReference>
<dbReference type="InterPro" id="IPR003663">
    <property type="entry name" value="Sugar/inositol_transpt"/>
</dbReference>
<accession>A0A6A6CF42</accession>
<dbReference type="AlphaFoldDB" id="A0A6A6CF42"/>
<reference evidence="10" key="1">
    <citation type="journal article" date="2020" name="Stud. Mycol.">
        <title>101 Dothideomycetes genomes: a test case for predicting lifestyles and emergence of pathogens.</title>
        <authorList>
            <person name="Haridas S."/>
            <person name="Albert R."/>
            <person name="Binder M."/>
            <person name="Bloem J."/>
            <person name="Labutti K."/>
            <person name="Salamov A."/>
            <person name="Andreopoulos B."/>
            <person name="Baker S."/>
            <person name="Barry K."/>
            <person name="Bills G."/>
            <person name="Bluhm B."/>
            <person name="Cannon C."/>
            <person name="Castanera R."/>
            <person name="Culley D."/>
            <person name="Daum C."/>
            <person name="Ezra D."/>
            <person name="Gonzalez J."/>
            <person name="Henrissat B."/>
            <person name="Kuo A."/>
            <person name="Liang C."/>
            <person name="Lipzen A."/>
            <person name="Lutzoni F."/>
            <person name="Magnuson J."/>
            <person name="Mondo S."/>
            <person name="Nolan M."/>
            <person name="Ohm R."/>
            <person name="Pangilinan J."/>
            <person name="Park H.-J."/>
            <person name="Ramirez L."/>
            <person name="Alfaro M."/>
            <person name="Sun H."/>
            <person name="Tritt A."/>
            <person name="Yoshinaga Y."/>
            <person name="Zwiers L.-H."/>
            <person name="Turgeon B."/>
            <person name="Goodwin S."/>
            <person name="Spatafora J."/>
            <person name="Crous P."/>
            <person name="Grigoriev I."/>
        </authorList>
    </citation>
    <scope>NUCLEOTIDE SEQUENCE</scope>
    <source>
        <strain evidence="10">ATCC 36951</strain>
    </source>
</reference>
<evidence type="ECO:0000256" key="4">
    <source>
        <dbReference type="ARBA" id="ARBA00022692"/>
    </source>
</evidence>
<protein>
    <recommendedName>
        <fullName evidence="9">Major facilitator superfamily (MFS) profile domain-containing protein</fullName>
    </recommendedName>
</protein>
<dbReference type="Proteomes" id="UP000799537">
    <property type="component" value="Unassembled WGS sequence"/>
</dbReference>
<evidence type="ECO:0000256" key="8">
    <source>
        <dbReference type="SAM" id="Phobius"/>
    </source>
</evidence>
<feature type="transmembrane region" description="Helical" evidence="8">
    <location>
        <begin position="158"/>
        <end position="178"/>
    </location>
</feature>
<dbReference type="GO" id="GO:0005351">
    <property type="term" value="F:carbohydrate:proton symporter activity"/>
    <property type="evidence" value="ECO:0007669"/>
    <property type="project" value="TreeGrafter"/>
</dbReference>
<feature type="transmembrane region" description="Helical" evidence="8">
    <location>
        <begin position="364"/>
        <end position="386"/>
    </location>
</feature>
<evidence type="ECO:0000256" key="7">
    <source>
        <dbReference type="SAM" id="MobiDB-lite"/>
    </source>
</evidence>
<feature type="transmembrane region" description="Helical" evidence="8">
    <location>
        <begin position="130"/>
        <end position="151"/>
    </location>
</feature>
<proteinExistence type="inferred from homology"/>
<sequence length="528" mass="58859">MFGLSNDRYFGLRGGWLTLWVTVACGTDMTLFGYDQGVFGGVVVTDDFLDTLGLRDNSSLLGTVTAIYDIGCFFGAILAYFIGDILGRKKSILLGTTIMSIGAILQITAYGVPQMIVGRIVAGVGNGKLIVIELILNIAGFSLSNWVTFGFSFVGGAVAWRLPLAFQFIFIVILYATVPWLPESPRWLVQKERVDEAEQILADIEGTEIEDPYVQTELNEIKYSTAYELEHAVRIRDLVRGKQGSEAGTCTLRRIILGMGAQAMQQLSGINVTSYYLPTVLITSVGFDNRMARLLAACNSVSYLLFSLIGIPNVERWGRRKMLMYAAAGQCFCYLLITILLRFSELRQEQGDTIAQKQLASASVAFFFLYYVFFGIGFQGVPWLFPAEINGLSMRNKGAALGTATNWIFNFMVVEITPIGIDTLHWKFYVIWTVLNASFVPTVYLFYPETAGRTLEDIDSYFREHKNIFVFKDKVATSSKRPAEFVEREVMEVRRQSSVNPRAASLAASHPPRPVVSPTVERLAYHPQ</sequence>
<dbReference type="PANTHER" id="PTHR48022">
    <property type="entry name" value="PLASTIDIC GLUCOSE TRANSPORTER 4"/>
    <property type="match status" value="1"/>
</dbReference>
<dbReference type="InterPro" id="IPR005828">
    <property type="entry name" value="MFS_sugar_transport-like"/>
</dbReference>
<dbReference type="PANTHER" id="PTHR48022:SF26">
    <property type="entry name" value="MAJOR FACILITATOR SUPERFAMILY (MFS) PROFILE DOMAIN-CONTAINING PROTEIN-RELATED"/>
    <property type="match status" value="1"/>
</dbReference>
<feature type="domain" description="Major facilitator superfamily (MFS) profile" evidence="9">
    <location>
        <begin position="21"/>
        <end position="451"/>
    </location>
</feature>
<dbReference type="InterPro" id="IPR036259">
    <property type="entry name" value="MFS_trans_sf"/>
</dbReference>
<dbReference type="OrthoDB" id="6339427at2759"/>
<dbReference type="PROSITE" id="PS00216">
    <property type="entry name" value="SUGAR_TRANSPORT_1"/>
    <property type="match status" value="1"/>
</dbReference>
<dbReference type="GeneID" id="54570788"/>
<evidence type="ECO:0000256" key="5">
    <source>
        <dbReference type="ARBA" id="ARBA00022989"/>
    </source>
</evidence>
<dbReference type="Gene3D" id="1.20.1250.20">
    <property type="entry name" value="MFS general substrate transporter like domains"/>
    <property type="match status" value="1"/>
</dbReference>
<comment type="subcellular location">
    <subcellularLocation>
        <location evidence="1">Membrane</location>
        <topology evidence="1">Multi-pass membrane protein</topology>
    </subcellularLocation>
</comment>
<comment type="similarity">
    <text evidence="2">Belongs to the major facilitator superfamily. Sugar transporter (TC 2.A.1.1) family.</text>
</comment>
<dbReference type="PROSITE" id="PS50850">
    <property type="entry name" value="MFS"/>
    <property type="match status" value="1"/>
</dbReference>
<dbReference type="EMBL" id="ML993603">
    <property type="protein sequence ID" value="KAF2164542.1"/>
    <property type="molecule type" value="Genomic_DNA"/>
</dbReference>
<keyword evidence="5 8" id="KW-1133">Transmembrane helix</keyword>
<evidence type="ECO:0000256" key="3">
    <source>
        <dbReference type="ARBA" id="ARBA00022448"/>
    </source>
</evidence>
<evidence type="ECO:0000313" key="10">
    <source>
        <dbReference type="EMBL" id="KAF2164542.1"/>
    </source>
</evidence>
<name>A0A6A6CF42_ZASCE</name>